<keyword evidence="8" id="KW-0807">Transducer</keyword>
<evidence type="ECO:0008006" key="12">
    <source>
        <dbReference type="Google" id="ProtNLM"/>
    </source>
</evidence>
<evidence type="ECO:0000313" key="10">
    <source>
        <dbReference type="EMBL" id="KAH8371100.1"/>
    </source>
</evidence>
<dbReference type="PANTHER" id="PTHR21421">
    <property type="entry name" value="GUSTATORY RECEPTOR"/>
    <property type="match status" value="1"/>
</dbReference>
<dbReference type="GO" id="GO:0033041">
    <property type="term" value="F:sweet taste receptor activity"/>
    <property type="evidence" value="ECO:0007669"/>
    <property type="project" value="TreeGrafter"/>
</dbReference>
<evidence type="ECO:0000256" key="4">
    <source>
        <dbReference type="ARBA" id="ARBA00022692"/>
    </source>
</evidence>
<evidence type="ECO:0000256" key="2">
    <source>
        <dbReference type="ARBA" id="ARBA00005327"/>
    </source>
</evidence>
<reference evidence="10" key="1">
    <citation type="journal article" date="2021" name="Mol. Ecol. Resour.">
        <title>Phylogenomic analyses of the genus Drosophila reveals genomic signals of climate adaptation.</title>
        <authorList>
            <person name="Li F."/>
            <person name="Rane R.V."/>
            <person name="Luria V."/>
            <person name="Xiong Z."/>
            <person name="Chen J."/>
            <person name="Li Z."/>
            <person name="Catullo R.A."/>
            <person name="Griffin P.C."/>
            <person name="Schiffer M."/>
            <person name="Pearce S."/>
            <person name="Lee S.F."/>
            <person name="McElroy K."/>
            <person name="Stocker A."/>
            <person name="Shirriffs J."/>
            <person name="Cockerell F."/>
            <person name="Coppin C."/>
            <person name="Sgro C.M."/>
            <person name="Karger A."/>
            <person name="Cain J.W."/>
            <person name="Weber J.A."/>
            <person name="Santpere G."/>
            <person name="Kirschner M.W."/>
            <person name="Hoffmann A.A."/>
            <person name="Oakeshott J.G."/>
            <person name="Zhang G."/>
        </authorList>
    </citation>
    <scope>NUCLEOTIDE SEQUENCE</scope>
    <source>
        <strain evidence="10">BGI-SZ-2011g</strain>
    </source>
</reference>
<feature type="transmembrane region" description="Helical" evidence="9">
    <location>
        <begin position="131"/>
        <end position="157"/>
    </location>
</feature>
<evidence type="ECO:0000256" key="3">
    <source>
        <dbReference type="ARBA" id="ARBA00022475"/>
    </source>
</evidence>
<dbReference type="GO" id="GO:0005886">
    <property type="term" value="C:plasma membrane"/>
    <property type="evidence" value="ECO:0007669"/>
    <property type="project" value="UniProtKB-SubCell"/>
</dbReference>
<name>A0AAD4K1A5_9MUSC</name>
<protein>
    <recommendedName>
        <fullName evidence="12">Gustatory receptor</fullName>
    </recommendedName>
</protein>
<feature type="transmembrane region" description="Helical" evidence="9">
    <location>
        <begin position="219"/>
        <end position="242"/>
    </location>
</feature>
<gene>
    <name evidence="10" type="ORF">KR093_006246</name>
</gene>
<organism evidence="10 11">
    <name type="scientific">Drosophila rubida</name>
    <dbReference type="NCBI Taxonomy" id="30044"/>
    <lineage>
        <taxon>Eukaryota</taxon>
        <taxon>Metazoa</taxon>
        <taxon>Ecdysozoa</taxon>
        <taxon>Arthropoda</taxon>
        <taxon>Hexapoda</taxon>
        <taxon>Insecta</taxon>
        <taxon>Pterygota</taxon>
        <taxon>Neoptera</taxon>
        <taxon>Endopterygota</taxon>
        <taxon>Diptera</taxon>
        <taxon>Brachycera</taxon>
        <taxon>Muscomorpha</taxon>
        <taxon>Ephydroidea</taxon>
        <taxon>Drosophilidae</taxon>
        <taxon>Drosophila</taxon>
    </lineage>
</organism>
<dbReference type="Pfam" id="PF06151">
    <property type="entry name" value="Trehalose_recp"/>
    <property type="match status" value="1"/>
</dbReference>
<feature type="transmembrane region" description="Helical" evidence="9">
    <location>
        <begin position="455"/>
        <end position="473"/>
    </location>
</feature>
<keyword evidence="4 9" id="KW-0812">Transmembrane</keyword>
<accession>A0AAD4K1A5</accession>
<dbReference type="InterPro" id="IPR009318">
    <property type="entry name" value="Gustatory_rcpt"/>
</dbReference>
<keyword evidence="6 9" id="KW-0472">Membrane</keyword>
<evidence type="ECO:0000256" key="7">
    <source>
        <dbReference type="ARBA" id="ARBA00023170"/>
    </source>
</evidence>
<evidence type="ECO:0000256" key="8">
    <source>
        <dbReference type="ARBA" id="ARBA00023224"/>
    </source>
</evidence>
<feature type="transmembrane region" description="Helical" evidence="9">
    <location>
        <begin position="289"/>
        <end position="309"/>
    </location>
</feature>
<keyword evidence="3" id="KW-1003">Cell membrane</keyword>
<evidence type="ECO:0000256" key="1">
    <source>
        <dbReference type="ARBA" id="ARBA00004651"/>
    </source>
</evidence>
<dbReference type="Proteomes" id="UP001200034">
    <property type="component" value="Unassembled WGS sequence"/>
</dbReference>
<dbReference type="AlphaFoldDB" id="A0AAD4K1A5"/>
<evidence type="ECO:0000256" key="6">
    <source>
        <dbReference type="ARBA" id="ARBA00023136"/>
    </source>
</evidence>
<feature type="transmembrane region" description="Helical" evidence="9">
    <location>
        <begin position="169"/>
        <end position="186"/>
    </location>
</feature>
<keyword evidence="11" id="KW-1185">Reference proteome</keyword>
<evidence type="ECO:0000256" key="5">
    <source>
        <dbReference type="ARBA" id="ARBA00022989"/>
    </source>
</evidence>
<keyword evidence="5 9" id="KW-1133">Transmembrane helix</keyword>
<evidence type="ECO:0000313" key="11">
    <source>
        <dbReference type="Proteomes" id="UP001200034"/>
    </source>
</evidence>
<sequence>MRLLPKLGRKLRRWKKFKKSPLLRKLDLLHERCANSIQLEKHRSKIIFSISARKRAFLETSQDYISRLQAECTDNTDTSEPLSCQTRKQFLYNGTFHEAVGKVLLTAQLFAMMPVRGVTAKHPSSLNFSWLHVRTCCCLLFIASTLIDLSLTIYKVLDGPMSFNNIKPIIFRSCILLVCVTALNLARKWPELMMHWHDIEQDLPQYRTQKEKWRMAHTIHMVMLVGMMLSFAEHLLSMISAINYASVCNVTDDPIKNFFMLTNDEIFFIMDYSTPLALWGKLQNVYSTFIWNYMDVFVMIVSVGLAAKFRQLNDNLLKFKGLHMPPSYWSERRIQYRNICSLCGKMDNAISLITMVSFSNNLYFICVQLLRSLNQMPSVAHAVYFYFSLIFLIGRTLAVSLYAASVHDESRYTLRYLRCVPKDSWCSETKRFAEEITSDLVALSGMKFFHLTRKLVLSVAGTIVTYELVLIQFHEDQNLWDCDQSNYS</sequence>
<keyword evidence="7" id="KW-0675">Receptor</keyword>
<dbReference type="PANTHER" id="PTHR21421:SF29">
    <property type="entry name" value="GUSTATORY RECEPTOR 5A FOR TREHALOSE-RELATED"/>
    <property type="match status" value="1"/>
</dbReference>
<dbReference type="GO" id="GO:0007165">
    <property type="term" value="P:signal transduction"/>
    <property type="evidence" value="ECO:0007669"/>
    <property type="project" value="UniProtKB-KW"/>
</dbReference>
<comment type="similarity">
    <text evidence="2">Belongs to the insect chemoreceptor superfamily. Gustatory receptor (GR) family. Gr5a subfamily.</text>
</comment>
<feature type="transmembrane region" description="Helical" evidence="9">
    <location>
        <begin position="349"/>
        <end position="370"/>
    </location>
</feature>
<dbReference type="EMBL" id="JAJJHW010002585">
    <property type="protein sequence ID" value="KAH8371100.1"/>
    <property type="molecule type" value="Genomic_DNA"/>
</dbReference>
<feature type="transmembrane region" description="Helical" evidence="9">
    <location>
        <begin position="382"/>
        <end position="404"/>
    </location>
</feature>
<dbReference type="PIRSF" id="PIRSF038981">
    <property type="entry name" value="GRP"/>
    <property type="match status" value="1"/>
</dbReference>
<proteinExistence type="inferred from homology"/>
<comment type="subcellular location">
    <subcellularLocation>
        <location evidence="1">Cell membrane</location>
        <topology evidence="1">Multi-pass membrane protein</topology>
    </subcellularLocation>
</comment>
<evidence type="ECO:0000256" key="9">
    <source>
        <dbReference type="SAM" id="Phobius"/>
    </source>
</evidence>
<comment type="caution">
    <text evidence="10">The sequence shown here is derived from an EMBL/GenBank/DDBJ whole genome shotgun (WGS) entry which is preliminary data.</text>
</comment>